<comment type="subunit">
    <text evidence="5">Homodimer.</text>
</comment>
<dbReference type="InterPro" id="IPR043133">
    <property type="entry name" value="GTP-CH-I_C/QueF"/>
</dbReference>
<dbReference type="InterPro" id="IPR029500">
    <property type="entry name" value="QueF"/>
</dbReference>
<dbReference type="PANTHER" id="PTHR34354:SF1">
    <property type="entry name" value="NADPH-DEPENDENT 7-CYANO-7-DEAZAGUANINE REDUCTASE"/>
    <property type="match status" value="1"/>
</dbReference>
<comment type="similarity">
    <text evidence="5">Belongs to the GTP cyclohydrolase I family. QueF type 2 subfamily.</text>
</comment>
<comment type="subcellular location">
    <subcellularLocation>
        <location evidence="5">Cytoplasm</location>
    </subcellularLocation>
</comment>
<evidence type="ECO:0000313" key="8">
    <source>
        <dbReference type="Proteomes" id="UP001557485"/>
    </source>
</evidence>
<feature type="binding site" evidence="5">
    <location>
        <begin position="251"/>
        <end position="252"/>
    </location>
    <ligand>
        <name>NADPH</name>
        <dbReference type="ChEBI" id="CHEBI:57783"/>
    </ligand>
</feature>
<dbReference type="PIRSF" id="PIRSF004750">
    <property type="entry name" value="Nitrile_oxidored_YqcD_prd"/>
    <property type="match status" value="1"/>
</dbReference>
<sequence>MSEHHGHGPLGAKVDYPAQYDASCLYPIPRAAGRAALGIAADLPFVGVDIWNAYELSWLNLNGKPMVACAEFRVPADSENIIESKSFKLYLNSFNQTRLGGIAELSAVLTKDLSAAAGAPVQVEIACPDDWGLNYVIQNPAGECLDSLDISPDSYQPNSMLLKASEGESVTEELYSHLLRSRCPVTSQPDWASIEIAYSGARIDREGLLAYLISFREHDDFHEQCVEQIFSDINRYCQPTSLRVYARYLRRGGLDINPWRSNVVNDKAYNSRGSRQ</sequence>
<dbReference type="Gene3D" id="3.30.1130.10">
    <property type="match status" value="2"/>
</dbReference>
<keyword evidence="8" id="KW-1185">Reference proteome</keyword>
<dbReference type="HAMAP" id="MF_00817">
    <property type="entry name" value="QueF_type2"/>
    <property type="match status" value="1"/>
</dbReference>
<name>A0ABV3UA33_9GAMM</name>
<dbReference type="InterPro" id="IPR016428">
    <property type="entry name" value="QueF_type2"/>
</dbReference>
<comment type="pathway">
    <text evidence="5">tRNA modification; tRNA-queuosine biosynthesis.</text>
</comment>
<dbReference type="InterPro" id="IPR029139">
    <property type="entry name" value="QueF_N"/>
</dbReference>
<evidence type="ECO:0000256" key="4">
    <source>
        <dbReference type="ARBA" id="ARBA00023002"/>
    </source>
</evidence>
<evidence type="ECO:0000259" key="6">
    <source>
        <dbReference type="Pfam" id="PF14819"/>
    </source>
</evidence>
<dbReference type="Pfam" id="PF14489">
    <property type="entry name" value="QueF"/>
    <property type="match status" value="1"/>
</dbReference>
<dbReference type="GO" id="GO:0033739">
    <property type="term" value="F:preQ1 synthase activity"/>
    <property type="evidence" value="ECO:0007669"/>
    <property type="project" value="UniProtKB-EC"/>
</dbReference>
<proteinExistence type="inferred from homology"/>
<evidence type="ECO:0000313" key="7">
    <source>
        <dbReference type="EMBL" id="MEX1670804.1"/>
    </source>
</evidence>
<dbReference type="Pfam" id="PF14819">
    <property type="entry name" value="QueF_N"/>
    <property type="match status" value="1"/>
</dbReference>
<gene>
    <name evidence="5 7" type="primary">queF</name>
    <name evidence="7" type="ORF">AB4876_17950</name>
</gene>
<reference evidence="7 8" key="1">
    <citation type="journal article" date="2011" name="Int. J. Syst. Evol. Microbiol.">
        <title>Zhongshania antarctica gen. nov., sp. nov. and Zhongshania guokunii sp. nov., gammaproteobacteria respectively isolated from coastal attached (fast) ice and surface seawater of the Antarctic.</title>
        <authorList>
            <person name="Li H.J."/>
            <person name="Zhang X.Y."/>
            <person name="Chen C.X."/>
            <person name="Zhang Y.J."/>
            <person name="Gao Z.M."/>
            <person name="Yu Y."/>
            <person name="Chen X.L."/>
            <person name="Chen B."/>
            <person name="Zhang Y.Z."/>
        </authorList>
    </citation>
    <scope>NUCLEOTIDE SEQUENCE [LARGE SCALE GENOMIC DNA]</scope>
    <source>
        <strain evidence="7 8">ZS6-22T</strain>
    </source>
</reference>
<dbReference type="EC" id="1.7.1.13" evidence="5"/>
<dbReference type="EMBL" id="JBFRYA010000022">
    <property type="protein sequence ID" value="MEX1670804.1"/>
    <property type="molecule type" value="Genomic_DNA"/>
</dbReference>
<keyword evidence="1 5" id="KW-0963">Cytoplasm</keyword>
<comment type="function">
    <text evidence="5">Catalyzes the NADPH-dependent reduction of 7-cyano-7-deazaguanine (preQ0) to 7-aminomethyl-7-deazaguanine (preQ1).</text>
</comment>
<dbReference type="SUPFAM" id="SSF55620">
    <property type="entry name" value="Tetrahydrobiopterin biosynthesis enzymes-like"/>
    <property type="match status" value="1"/>
</dbReference>
<dbReference type="InterPro" id="IPR050084">
    <property type="entry name" value="NADPH_dep_7-cyano-7-deazaG_red"/>
</dbReference>
<keyword evidence="4 5" id="KW-0560">Oxidoreductase</keyword>
<dbReference type="Proteomes" id="UP001557485">
    <property type="component" value="Unassembled WGS sequence"/>
</dbReference>
<evidence type="ECO:0000256" key="1">
    <source>
        <dbReference type="ARBA" id="ARBA00022490"/>
    </source>
</evidence>
<organism evidence="7 8">
    <name type="scientific">Zhongshania guokunii</name>
    <dbReference type="NCBI Taxonomy" id="641783"/>
    <lineage>
        <taxon>Bacteria</taxon>
        <taxon>Pseudomonadati</taxon>
        <taxon>Pseudomonadota</taxon>
        <taxon>Gammaproteobacteria</taxon>
        <taxon>Cellvibrionales</taxon>
        <taxon>Spongiibacteraceae</taxon>
        <taxon>Zhongshania</taxon>
    </lineage>
</organism>
<feature type="active site" description="Thioimide intermediate" evidence="5">
    <location>
        <position position="183"/>
    </location>
</feature>
<feature type="binding site" evidence="5">
    <location>
        <begin position="222"/>
        <end position="223"/>
    </location>
    <ligand>
        <name>substrate</name>
    </ligand>
</feature>
<feature type="active site" description="Proton donor" evidence="5">
    <location>
        <position position="190"/>
    </location>
</feature>
<comment type="catalytic activity">
    <reaction evidence="5">
        <text>7-aminomethyl-7-carbaguanine + 2 NADP(+) = 7-cyano-7-carbaguanine + 2 NADPH + 3 H(+)</text>
        <dbReference type="Rhea" id="RHEA:13409"/>
        <dbReference type="ChEBI" id="CHEBI:15378"/>
        <dbReference type="ChEBI" id="CHEBI:45075"/>
        <dbReference type="ChEBI" id="CHEBI:57783"/>
        <dbReference type="ChEBI" id="CHEBI:58349"/>
        <dbReference type="ChEBI" id="CHEBI:58703"/>
        <dbReference type="EC" id="1.7.1.13"/>
    </reaction>
</comment>
<keyword evidence="2 5" id="KW-0671">Queuosine biosynthesis</keyword>
<evidence type="ECO:0000256" key="2">
    <source>
        <dbReference type="ARBA" id="ARBA00022785"/>
    </source>
</evidence>
<evidence type="ECO:0000256" key="3">
    <source>
        <dbReference type="ARBA" id="ARBA00022857"/>
    </source>
</evidence>
<feature type="binding site" evidence="5">
    <location>
        <begin position="84"/>
        <end position="85"/>
    </location>
    <ligand>
        <name>NADPH</name>
        <dbReference type="ChEBI" id="CHEBI:57783"/>
    </ligand>
</feature>
<dbReference type="RefSeq" id="WP_368383104.1">
    <property type="nucleotide sequence ID" value="NZ_JBFRYA010000022.1"/>
</dbReference>
<protein>
    <recommendedName>
        <fullName evidence="5">NADPH-dependent 7-cyano-7-deazaguanine reductase</fullName>
        <ecNumber evidence="5">1.7.1.13</ecNumber>
    </recommendedName>
    <alternativeName>
        <fullName evidence="5">7-cyano-7-carbaguanine reductase</fullName>
    </alternativeName>
    <alternativeName>
        <fullName evidence="5">NADPH-dependent nitrile oxidoreductase</fullName>
    </alternativeName>
    <alternativeName>
        <fullName evidence="5">PreQ(0) reductase</fullName>
    </alternativeName>
</protein>
<comment type="caution">
    <text evidence="7">The sequence shown here is derived from an EMBL/GenBank/DDBJ whole genome shotgun (WGS) entry which is preliminary data.</text>
</comment>
<feature type="domain" description="NADPH-dependent 7-cyano-7-deazaguanine reductase N-terminal" evidence="6">
    <location>
        <begin position="16"/>
        <end position="125"/>
    </location>
</feature>
<dbReference type="NCBIfam" id="TIGR03138">
    <property type="entry name" value="QueF"/>
    <property type="match status" value="1"/>
</dbReference>
<evidence type="ECO:0000256" key="5">
    <source>
        <dbReference type="HAMAP-Rule" id="MF_00817"/>
    </source>
</evidence>
<keyword evidence="3 5" id="KW-0521">NADP</keyword>
<dbReference type="PANTHER" id="PTHR34354">
    <property type="entry name" value="NADPH-DEPENDENT 7-CYANO-7-DEAZAGUANINE REDUCTASE"/>
    <property type="match status" value="1"/>
</dbReference>
<accession>A0ABV3UA33</accession>
<feature type="binding site" evidence="5">
    <location>
        <begin position="82"/>
        <end position="84"/>
    </location>
    <ligand>
        <name>substrate</name>
    </ligand>
</feature>